<comment type="caution">
    <text evidence="2">The sequence shown here is derived from an EMBL/GenBank/DDBJ whole genome shotgun (WGS) entry which is preliminary data.</text>
</comment>
<protein>
    <submittedName>
        <fullName evidence="2">Uncharacterized protein</fullName>
    </submittedName>
</protein>
<dbReference type="Proteomes" id="UP000703269">
    <property type="component" value="Unassembled WGS sequence"/>
</dbReference>
<keyword evidence="3" id="KW-1185">Reference proteome</keyword>
<feature type="compositionally biased region" description="Polar residues" evidence="1">
    <location>
        <begin position="31"/>
        <end position="42"/>
    </location>
</feature>
<evidence type="ECO:0000313" key="3">
    <source>
        <dbReference type="Proteomes" id="UP000703269"/>
    </source>
</evidence>
<evidence type="ECO:0000313" key="2">
    <source>
        <dbReference type="EMBL" id="GJE91302.1"/>
    </source>
</evidence>
<feature type="region of interest" description="Disordered" evidence="1">
    <location>
        <begin position="189"/>
        <end position="210"/>
    </location>
</feature>
<proteinExistence type="predicted"/>
<dbReference type="AlphaFoldDB" id="A0A9P3LES7"/>
<sequence>MPSTYYTRSAPPPSPEAALDSFSDLDRDFEATSTIGRSSSPPYLSDDEETLRQHRIQQRVNVTQLAGPLQSDSDDDETGERMSPTEKTLTILKLMRKKCPRFSLRSFILELFTSDNGDLKAAVGNFVRDGGVFQLMEVFWELSTHWQRGKFDPPGSQTAQAKVRIMQQRTAFASLLRTLRSTWYATSNSRSSRSCTTTPFRTSSTFSGPL</sequence>
<dbReference type="EMBL" id="BPQB01000020">
    <property type="protein sequence ID" value="GJE91302.1"/>
    <property type="molecule type" value="Genomic_DNA"/>
</dbReference>
<accession>A0A9P3LES7</accession>
<organism evidence="2 3">
    <name type="scientific">Phanerochaete sordida</name>
    <dbReference type="NCBI Taxonomy" id="48140"/>
    <lineage>
        <taxon>Eukaryota</taxon>
        <taxon>Fungi</taxon>
        <taxon>Dikarya</taxon>
        <taxon>Basidiomycota</taxon>
        <taxon>Agaricomycotina</taxon>
        <taxon>Agaricomycetes</taxon>
        <taxon>Polyporales</taxon>
        <taxon>Phanerochaetaceae</taxon>
        <taxon>Phanerochaete</taxon>
    </lineage>
</organism>
<name>A0A9P3LES7_9APHY</name>
<reference evidence="2 3" key="1">
    <citation type="submission" date="2021-08" db="EMBL/GenBank/DDBJ databases">
        <title>Draft Genome Sequence of Phanerochaete sordida strain YK-624.</title>
        <authorList>
            <person name="Mori T."/>
            <person name="Dohra H."/>
            <person name="Suzuki T."/>
            <person name="Kawagishi H."/>
            <person name="Hirai H."/>
        </authorList>
    </citation>
    <scope>NUCLEOTIDE SEQUENCE [LARGE SCALE GENOMIC DNA]</scope>
    <source>
        <strain evidence="2 3">YK-624</strain>
    </source>
</reference>
<dbReference type="OrthoDB" id="2792131at2759"/>
<gene>
    <name evidence="2" type="ORF">PsYK624_074510</name>
</gene>
<feature type="region of interest" description="Disordered" evidence="1">
    <location>
        <begin position="1"/>
        <end position="84"/>
    </location>
</feature>
<evidence type="ECO:0000256" key="1">
    <source>
        <dbReference type="SAM" id="MobiDB-lite"/>
    </source>
</evidence>